<gene>
    <name evidence="4" type="ORF">RHRU231_350064</name>
</gene>
<name>A0A098BI03_9NOCA</name>
<dbReference type="InterPro" id="IPR035418">
    <property type="entry name" value="AraC-bd_2"/>
</dbReference>
<dbReference type="Proteomes" id="UP000042997">
    <property type="component" value="Unassembled WGS sequence"/>
</dbReference>
<dbReference type="Pfam" id="PF14525">
    <property type="entry name" value="AraC_binding_2"/>
    <property type="match status" value="1"/>
</dbReference>
<evidence type="ECO:0000313" key="4">
    <source>
        <dbReference type="EMBL" id="CDZ87847.1"/>
    </source>
</evidence>
<dbReference type="eggNOG" id="COG2207">
    <property type="taxonomic scope" value="Bacteria"/>
</dbReference>
<dbReference type="PROSITE" id="PS00041">
    <property type="entry name" value="HTH_ARAC_FAMILY_1"/>
    <property type="match status" value="1"/>
</dbReference>
<evidence type="ECO:0000313" key="5">
    <source>
        <dbReference type="Proteomes" id="UP000042997"/>
    </source>
</evidence>
<dbReference type="GO" id="GO:0043565">
    <property type="term" value="F:sequence-specific DNA binding"/>
    <property type="evidence" value="ECO:0007669"/>
    <property type="project" value="InterPro"/>
</dbReference>
<keyword evidence="2" id="KW-0238">DNA-binding</keyword>
<dbReference type="KEGG" id="rrz:CS378_08865"/>
<accession>A0A098BI03</accession>
<dbReference type="InterPro" id="IPR050204">
    <property type="entry name" value="AraC_XylS_family_regulators"/>
</dbReference>
<dbReference type="SMART" id="SM00342">
    <property type="entry name" value="HTH_ARAC"/>
    <property type="match status" value="1"/>
</dbReference>
<organism evidence="4 5">
    <name type="scientific">Rhodococcus ruber</name>
    <dbReference type="NCBI Taxonomy" id="1830"/>
    <lineage>
        <taxon>Bacteria</taxon>
        <taxon>Bacillati</taxon>
        <taxon>Actinomycetota</taxon>
        <taxon>Actinomycetes</taxon>
        <taxon>Mycobacteriales</taxon>
        <taxon>Nocardiaceae</taxon>
        <taxon>Rhodococcus</taxon>
    </lineage>
</organism>
<proteinExistence type="predicted"/>
<evidence type="ECO:0000256" key="3">
    <source>
        <dbReference type="ARBA" id="ARBA00023163"/>
    </source>
</evidence>
<dbReference type="InterPro" id="IPR009057">
    <property type="entry name" value="Homeodomain-like_sf"/>
</dbReference>
<dbReference type="SUPFAM" id="SSF46689">
    <property type="entry name" value="Homeodomain-like"/>
    <property type="match status" value="1"/>
</dbReference>
<dbReference type="InterPro" id="IPR018060">
    <property type="entry name" value="HTH_AraC"/>
</dbReference>
<keyword evidence="1" id="KW-0805">Transcription regulation</keyword>
<dbReference type="EMBL" id="CCSD01000045">
    <property type="protein sequence ID" value="CDZ87847.1"/>
    <property type="molecule type" value="Genomic_DNA"/>
</dbReference>
<dbReference type="Gene3D" id="1.10.10.60">
    <property type="entry name" value="Homeodomain-like"/>
    <property type="match status" value="1"/>
</dbReference>
<dbReference type="GO" id="GO:0003700">
    <property type="term" value="F:DNA-binding transcription factor activity"/>
    <property type="evidence" value="ECO:0007669"/>
    <property type="project" value="InterPro"/>
</dbReference>
<dbReference type="PROSITE" id="PS01124">
    <property type="entry name" value="HTH_ARAC_FAMILY_2"/>
    <property type="match status" value="1"/>
</dbReference>
<evidence type="ECO:0000256" key="1">
    <source>
        <dbReference type="ARBA" id="ARBA00023015"/>
    </source>
</evidence>
<dbReference type="OrthoDB" id="5464689at2"/>
<keyword evidence="3" id="KW-0804">Transcription</keyword>
<evidence type="ECO:0000256" key="2">
    <source>
        <dbReference type="ARBA" id="ARBA00023125"/>
    </source>
</evidence>
<dbReference type="RefSeq" id="WP_040270895.1">
    <property type="nucleotide sequence ID" value="NZ_CP023714.1"/>
</dbReference>
<sequence length="338" mass="37271">MTDVVHSLDPFSGRGSSPATVSTDWDEIRTWSDRVYMPYRVRPSGRLLHPRSSMFSASIGDIVLTRFRYGIPVTVDRLSAEAGNILVLTTIRGHARHRVGAGEVEVDSGATFVADCSRIEHRVDFDDEHLQLNLTVPHRLVADLADRWFGVVPDDRLWQHKCVVGTGSSGWNTLLAYAVRAIRADPVRIAQGRPGAHLQELLLGHLVTEWAAAAGVALDPGEPPAAPAYVRHAERYIREHAADLPTVSEVAAAVGVSVRALSGAFRRHLDTTPNRYLTDVRLRHIRDELSIPSAECTVSAVAARWGYVNMGVFAAAYRRRFGENPSRTLARARGRRVP</sequence>
<dbReference type="InterPro" id="IPR018062">
    <property type="entry name" value="HTH_AraC-typ_CS"/>
</dbReference>
<protein>
    <submittedName>
        <fullName evidence="4">Putative AraC family transcriptional regulator</fullName>
    </submittedName>
</protein>
<dbReference type="Pfam" id="PF12833">
    <property type="entry name" value="HTH_18"/>
    <property type="match status" value="1"/>
</dbReference>
<dbReference type="PANTHER" id="PTHR46796">
    <property type="entry name" value="HTH-TYPE TRANSCRIPTIONAL ACTIVATOR RHAS-RELATED"/>
    <property type="match status" value="1"/>
</dbReference>
<reference evidence="4 5" key="1">
    <citation type="journal article" date="2014" name="Genome Announc.">
        <title>Draft Genome Sequence of Propane- and Butane-Oxidizing Actinobacterium Rhodococcus ruber IEGM 231.</title>
        <authorList>
            <person name="Ivshina I.B."/>
            <person name="Kuyukina M.S."/>
            <person name="Krivoruchko A.V."/>
            <person name="Barbe V."/>
            <person name="Fischer C."/>
        </authorList>
    </citation>
    <scope>NUCLEOTIDE SEQUENCE [LARGE SCALE GENOMIC DNA]</scope>
</reference>
<dbReference type="AlphaFoldDB" id="A0A098BI03"/>